<keyword evidence="1" id="KW-1185">Reference proteome</keyword>
<accession>A0A0K0DLG2</accession>
<proteinExistence type="predicted"/>
<protein>
    <submittedName>
        <fullName evidence="2">Saposin B-type domain-containing protein</fullName>
    </submittedName>
</protein>
<reference evidence="2" key="2">
    <citation type="submission" date="2017-02" db="UniProtKB">
        <authorList>
            <consortium name="WormBaseParasite"/>
        </authorList>
    </citation>
    <scope>IDENTIFICATION</scope>
</reference>
<evidence type="ECO:0000313" key="1">
    <source>
        <dbReference type="Proteomes" id="UP000035642"/>
    </source>
</evidence>
<dbReference type="WBParaSite" id="ACAC_0001243701-mRNA-1">
    <property type="protein sequence ID" value="ACAC_0001243701-mRNA-1"/>
    <property type="gene ID" value="ACAC_0001243701"/>
</dbReference>
<sequence>MTCSYGERERIDNCEIHYTNNERDSYELMFNAPVVVFMLYIQITEQCMREESRSNDSLCDSCEHFLLALKLEVPRKLDSVVEKTREAAREYIPYYNSVDGYICEFFGRTLRRLSTTLLGVLYPRQACAMIMMC</sequence>
<dbReference type="AlphaFoldDB" id="A0A0K0DLG2"/>
<name>A0A0K0DLG2_ANGCA</name>
<dbReference type="Proteomes" id="UP000035642">
    <property type="component" value="Unassembled WGS sequence"/>
</dbReference>
<organism evidence="1 2">
    <name type="scientific">Angiostrongylus cantonensis</name>
    <name type="common">Rat lungworm</name>
    <dbReference type="NCBI Taxonomy" id="6313"/>
    <lineage>
        <taxon>Eukaryota</taxon>
        <taxon>Metazoa</taxon>
        <taxon>Ecdysozoa</taxon>
        <taxon>Nematoda</taxon>
        <taxon>Chromadorea</taxon>
        <taxon>Rhabditida</taxon>
        <taxon>Rhabditina</taxon>
        <taxon>Rhabditomorpha</taxon>
        <taxon>Strongyloidea</taxon>
        <taxon>Metastrongylidae</taxon>
        <taxon>Angiostrongylus</taxon>
    </lineage>
</organism>
<reference evidence="1" key="1">
    <citation type="submission" date="2012-09" db="EMBL/GenBank/DDBJ databases">
        <authorList>
            <person name="Martin A.A."/>
        </authorList>
    </citation>
    <scope>NUCLEOTIDE SEQUENCE</scope>
</reference>
<evidence type="ECO:0000313" key="2">
    <source>
        <dbReference type="WBParaSite" id="ACAC_0001243701-mRNA-1"/>
    </source>
</evidence>